<organism evidence="1 2">
    <name type="scientific">Scophthalmus maximus</name>
    <name type="common">Turbot</name>
    <name type="synonym">Psetta maxima</name>
    <dbReference type="NCBI Taxonomy" id="52904"/>
    <lineage>
        <taxon>Eukaryota</taxon>
        <taxon>Metazoa</taxon>
        <taxon>Chordata</taxon>
        <taxon>Craniata</taxon>
        <taxon>Vertebrata</taxon>
        <taxon>Euteleostomi</taxon>
        <taxon>Actinopterygii</taxon>
        <taxon>Neopterygii</taxon>
        <taxon>Teleostei</taxon>
        <taxon>Neoteleostei</taxon>
        <taxon>Acanthomorphata</taxon>
        <taxon>Carangaria</taxon>
        <taxon>Pleuronectiformes</taxon>
        <taxon>Pleuronectoidei</taxon>
        <taxon>Scophthalmidae</taxon>
        <taxon>Scophthalmus</taxon>
    </lineage>
</organism>
<protein>
    <submittedName>
        <fullName evidence="1">Uncharacterized protein</fullName>
    </submittedName>
</protein>
<evidence type="ECO:0000313" key="2">
    <source>
        <dbReference type="Proteomes" id="UP000246464"/>
    </source>
</evidence>
<keyword evidence="2" id="KW-1185">Reference proteome</keyword>
<dbReference type="AlphaFoldDB" id="A0A2U9CCI7"/>
<reference evidence="1 2" key="1">
    <citation type="submission" date="2017-12" db="EMBL/GenBank/DDBJ databases">
        <title>Integrating genomic resources of turbot (Scophthalmus maximus) in depth evaluation of genetic and physical mapping variation across individuals.</title>
        <authorList>
            <person name="Martinez P."/>
        </authorList>
    </citation>
    <scope>NUCLEOTIDE SEQUENCE [LARGE SCALE GENOMIC DNA]</scope>
</reference>
<name>A0A2U9CCI7_SCOMX</name>
<proteinExistence type="predicted"/>
<evidence type="ECO:0000313" key="1">
    <source>
        <dbReference type="EMBL" id="AWP13780.1"/>
    </source>
</evidence>
<accession>A0A2U9CCI7</accession>
<sequence length="98" mass="11198">MNGGKERCKNARRRAVASVFTVRHYLASNVKTASRPWPRRRKSLFDKVVQKEEAETELERCTKEDPLQPPHGIVIEGVQVLKTIHGDRTQENNTECAV</sequence>
<gene>
    <name evidence="1" type="ORF">SMAX5B_021106</name>
</gene>
<dbReference type="EMBL" id="CP026257">
    <property type="protein sequence ID" value="AWP13780.1"/>
    <property type="molecule type" value="Genomic_DNA"/>
</dbReference>
<dbReference type="Proteomes" id="UP000246464">
    <property type="component" value="Chromosome 15"/>
</dbReference>